<proteinExistence type="predicted"/>
<accession>A0A381TJB5</accession>
<gene>
    <name evidence="2" type="ORF">METZ01_LOCUS69040</name>
</gene>
<feature type="region of interest" description="Disordered" evidence="1">
    <location>
        <begin position="1"/>
        <end position="24"/>
    </location>
</feature>
<name>A0A381TJB5_9ZZZZ</name>
<protein>
    <submittedName>
        <fullName evidence="2">Uncharacterized protein</fullName>
    </submittedName>
</protein>
<organism evidence="2">
    <name type="scientific">marine metagenome</name>
    <dbReference type="NCBI Taxonomy" id="408172"/>
    <lineage>
        <taxon>unclassified sequences</taxon>
        <taxon>metagenomes</taxon>
        <taxon>ecological metagenomes</taxon>
    </lineage>
</organism>
<reference evidence="2" key="1">
    <citation type="submission" date="2018-05" db="EMBL/GenBank/DDBJ databases">
        <authorList>
            <person name="Lanie J.A."/>
            <person name="Ng W.-L."/>
            <person name="Kazmierczak K.M."/>
            <person name="Andrzejewski T.M."/>
            <person name="Davidsen T.M."/>
            <person name="Wayne K.J."/>
            <person name="Tettelin H."/>
            <person name="Glass J.I."/>
            <person name="Rusch D."/>
            <person name="Podicherti R."/>
            <person name="Tsui H.-C.T."/>
            <person name="Winkler M.E."/>
        </authorList>
    </citation>
    <scope>NUCLEOTIDE SEQUENCE</scope>
</reference>
<feature type="compositionally biased region" description="Basic and acidic residues" evidence="1">
    <location>
        <begin position="1"/>
        <end position="18"/>
    </location>
</feature>
<dbReference type="AlphaFoldDB" id="A0A381TJB5"/>
<evidence type="ECO:0000313" key="2">
    <source>
        <dbReference type="EMBL" id="SVA16186.1"/>
    </source>
</evidence>
<evidence type="ECO:0000256" key="1">
    <source>
        <dbReference type="SAM" id="MobiDB-lite"/>
    </source>
</evidence>
<feature type="non-terminal residue" evidence="2">
    <location>
        <position position="1"/>
    </location>
</feature>
<sequence length="51" mass="5725">VGKALVIDHDETGPKELADPGIDPMSMISESVDHQVETRRQADRLVDRFLH</sequence>
<dbReference type="EMBL" id="UINC01004693">
    <property type="protein sequence ID" value="SVA16186.1"/>
    <property type="molecule type" value="Genomic_DNA"/>
</dbReference>